<organism evidence="2 3">
    <name type="scientific">Igneacidithiobacillus copahuensis</name>
    <dbReference type="NCBI Taxonomy" id="2724909"/>
    <lineage>
        <taxon>Bacteria</taxon>
        <taxon>Pseudomonadati</taxon>
        <taxon>Pseudomonadota</taxon>
        <taxon>Acidithiobacillia</taxon>
        <taxon>Acidithiobacillales</taxon>
        <taxon>Acidithiobacillaceae</taxon>
        <taxon>Igneacidithiobacillus</taxon>
    </lineage>
</organism>
<feature type="region of interest" description="Disordered" evidence="1">
    <location>
        <begin position="55"/>
        <end position="78"/>
    </location>
</feature>
<dbReference type="AlphaFoldDB" id="A0AAE2YRE3"/>
<feature type="region of interest" description="Disordered" evidence="1">
    <location>
        <begin position="1"/>
        <end position="29"/>
    </location>
</feature>
<reference evidence="2" key="1">
    <citation type="journal article" date="2021" name="ISME J.">
        <title>Genomic evolution of the class Acidithiobacillia: deep-branching Proteobacteria living in extreme acidic conditions.</title>
        <authorList>
            <person name="Moya-Beltran A."/>
            <person name="Beard S."/>
            <person name="Rojas-Villalobos C."/>
            <person name="Issotta F."/>
            <person name="Gallardo Y."/>
            <person name="Ulloa R."/>
            <person name="Giaveno A."/>
            <person name="Degli Esposti M."/>
            <person name="Johnson D.B."/>
            <person name="Quatrini R."/>
        </authorList>
    </citation>
    <scope>NUCLEOTIDE SEQUENCE</scope>
    <source>
        <strain evidence="2">VAN18-1</strain>
    </source>
</reference>
<feature type="compositionally biased region" description="Pro residues" evidence="1">
    <location>
        <begin position="62"/>
        <end position="78"/>
    </location>
</feature>
<evidence type="ECO:0000313" key="3">
    <source>
        <dbReference type="Proteomes" id="UP001197378"/>
    </source>
</evidence>
<sequence length="78" mass="8629">MDRENTPDMQEQNHKREDSVSDEMEDEEIKGQMLSMLHLPPGLGLLFDLLDSGSKNTVAPAAPQPITPVPYPRTPTLG</sequence>
<protein>
    <submittedName>
        <fullName evidence="2">Uncharacterized protein</fullName>
    </submittedName>
</protein>
<keyword evidence="3" id="KW-1185">Reference proteome</keyword>
<dbReference type="EMBL" id="JAAXYO010000154">
    <property type="protein sequence ID" value="MBU2788653.1"/>
    <property type="molecule type" value="Genomic_DNA"/>
</dbReference>
<feature type="compositionally biased region" description="Basic and acidic residues" evidence="1">
    <location>
        <begin position="1"/>
        <end position="19"/>
    </location>
</feature>
<name>A0AAE2YRE3_9PROT</name>
<proteinExistence type="predicted"/>
<dbReference type="RefSeq" id="WP_215885707.1">
    <property type="nucleotide sequence ID" value="NZ_JAAXYO010000154.1"/>
</dbReference>
<gene>
    <name evidence="2" type="ORF">HFQ13_10665</name>
</gene>
<evidence type="ECO:0000256" key="1">
    <source>
        <dbReference type="SAM" id="MobiDB-lite"/>
    </source>
</evidence>
<dbReference type="Proteomes" id="UP001197378">
    <property type="component" value="Unassembled WGS sequence"/>
</dbReference>
<evidence type="ECO:0000313" key="2">
    <source>
        <dbReference type="EMBL" id="MBU2788653.1"/>
    </source>
</evidence>
<accession>A0AAE2YRE3</accession>
<comment type="caution">
    <text evidence="2">The sequence shown here is derived from an EMBL/GenBank/DDBJ whole genome shotgun (WGS) entry which is preliminary data.</text>
</comment>